<dbReference type="AlphaFoldDB" id="A0A8J2W8T0"/>
<name>A0A8J2W8T0_9NEOP</name>
<dbReference type="EMBL" id="CAKASE010000078">
    <property type="protein sequence ID" value="CAG9578948.1"/>
    <property type="molecule type" value="Genomic_DNA"/>
</dbReference>
<reference evidence="1" key="1">
    <citation type="submission" date="2021-09" db="EMBL/GenBank/DDBJ databases">
        <authorList>
            <person name="Martin H S."/>
        </authorList>
    </citation>
    <scope>NUCLEOTIDE SEQUENCE</scope>
</reference>
<dbReference type="OrthoDB" id="7417470at2759"/>
<organism evidence="1 2">
    <name type="scientific">Danaus chrysippus</name>
    <name type="common">African queen</name>
    <dbReference type="NCBI Taxonomy" id="151541"/>
    <lineage>
        <taxon>Eukaryota</taxon>
        <taxon>Metazoa</taxon>
        <taxon>Ecdysozoa</taxon>
        <taxon>Arthropoda</taxon>
        <taxon>Hexapoda</taxon>
        <taxon>Insecta</taxon>
        <taxon>Pterygota</taxon>
        <taxon>Neoptera</taxon>
        <taxon>Endopterygota</taxon>
        <taxon>Lepidoptera</taxon>
        <taxon>Glossata</taxon>
        <taxon>Ditrysia</taxon>
        <taxon>Papilionoidea</taxon>
        <taxon>Nymphalidae</taxon>
        <taxon>Danainae</taxon>
        <taxon>Danaini</taxon>
        <taxon>Danaina</taxon>
        <taxon>Danaus</taxon>
        <taxon>Anosia</taxon>
    </lineage>
</organism>
<dbReference type="Proteomes" id="UP000789524">
    <property type="component" value="Unassembled WGS sequence"/>
</dbReference>
<evidence type="ECO:0000313" key="1">
    <source>
        <dbReference type="EMBL" id="CAG9578948.1"/>
    </source>
</evidence>
<gene>
    <name evidence="1" type="ORF">DCHRY22_LOCUS12959</name>
</gene>
<accession>A0A8J2W8T0</accession>
<proteinExistence type="predicted"/>
<protein>
    <submittedName>
        <fullName evidence="1">(African queen) hypothetical protein</fullName>
    </submittedName>
</protein>
<comment type="caution">
    <text evidence="1">The sequence shown here is derived from an EMBL/GenBank/DDBJ whole genome shotgun (WGS) entry which is preliminary data.</text>
</comment>
<keyword evidence="2" id="KW-1185">Reference proteome</keyword>
<evidence type="ECO:0000313" key="2">
    <source>
        <dbReference type="Proteomes" id="UP000789524"/>
    </source>
</evidence>
<sequence length="136" mass="14795">MARAPEPIIDDAKFLTPALTSITESLSLLGLSPETLAMSLGESLAERYLAALRPKPVPLASCGAPRRQPLNEPSNLQLFSNDFIDYLNQIAVSLAITLLIPSRHHVITTLHHVTSSASLHLICHSSSGTFEWRRTG</sequence>